<reference evidence="7 8" key="1">
    <citation type="journal article" date="2023" name="Proc. Natl. Acad. Sci. U.S.A.">
        <title>A global phylogenomic analysis of the shiitake genus Lentinula.</title>
        <authorList>
            <person name="Sierra-Patev S."/>
            <person name="Min B."/>
            <person name="Naranjo-Ortiz M."/>
            <person name="Looney B."/>
            <person name="Konkel Z."/>
            <person name="Slot J.C."/>
            <person name="Sakamoto Y."/>
            <person name="Steenwyk J.L."/>
            <person name="Rokas A."/>
            <person name="Carro J."/>
            <person name="Camarero S."/>
            <person name="Ferreira P."/>
            <person name="Molpeceres G."/>
            <person name="Ruiz-Duenas F.J."/>
            <person name="Serrano A."/>
            <person name="Henrissat B."/>
            <person name="Drula E."/>
            <person name="Hughes K.W."/>
            <person name="Mata J.L."/>
            <person name="Ishikawa N.K."/>
            <person name="Vargas-Isla R."/>
            <person name="Ushijima S."/>
            <person name="Smith C.A."/>
            <person name="Donoghue J."/>
            <person name="Ahrendt S."/>
            <person name="Andreopoulos W."/>
            <person name="He G."/>
            <person name="LaButti K."/>
            <person name="Lipzen A."/>
            <person name="Ng V."/>
            <person name="Riley R."/>
            <person name="Sandor L."/>
            <person name="Barry K."/>
            <person name="Martinez A.T."/>
            <person name="Xiao Y."/>
            <person name="Gibbons J.G."/>
            <person name="Terashima K."/>
            <person name="Grigoriev I.V."/>
            <person name="Hibbett D."/>
        </authorList>
    </citation>
    <scope>NUCLEOTIDE SEQUENCE [LARGE SCALE GENOMIC DNA]</scope>
    <source>
        <strain evidence="7 8">TFB7810</strain>
    </source>
</reference>
<dbReference type="SUPFAM" id="SSF54373">
    <property type="entry name" value="FAD-linked reductases, C-terminal domain"/>
    <property type="match status" value="1"/>
</dbReference>
<evidence type="ECO:0000256" key="3">
    <source>
        <dbReference type="ARBA" id="ARBA00022827"/>
    </source>
</evidence>
<dbReference type="SUPFAM" id="SSF51905">
    <property type="entry name" value="FAD/NAD(P)-binding domain"/>
    <property type="match status" value="1"/>
</dbReference>
<comment type="caution">
    <text evidence="7">The sequence shown here is derived from an EMBL/GenBank/DDBJ whole genome shotgun (WGS) entry which is preliminary data.</text>
</comment>
<evidence type="ECO:0000256" key="1">
    <source>
        <dbReference type="ARBA" id="ARBA00007992"/>
    </source>
</evidence>
<dbReference type="AlphaFoldDB" id="A0A9W8NY92"/>
<proteinExistence type="inferred from homology"/>
<comment type="similarity">
    <text evidence="1">Belongs to the paxM FAD-dependent monooxygenase family.</text>
</comment>
<keyword evidence="3" id="KW-0274">FAD</keyword>
<dbReference type="PANTHER" id="PTHR13789:SF314">
    <property type="entry name" value="FAD-BINDING DOMAIN-CONTAINING PROTEIN"/>
    <property type="match status" value="1"/>
</dbReference>
<dbReference type="InterPro" id="IPR036188">
    <property type="entry name" value="FAD/NAD-bd_sf"/>
</dbReference>
<feature type="domain" description="FAD-binding" evidence="6">
    <location>
        <begin position="28"/>
        <end position="381"/>
    </location>
</feature>
<evidence type="ECO:0000313" key="8">
    <source>
        <dbReference type="Proteomes" id="UP001142393"/>
    </source>
</evidence>
<evidence type="ECO:0000256" key="2">
    <source>
        <dbReference type="ARBA" id="ARBA00022630"/>
    </source>
</evidence>
<dbReference type="Proteomes" id="UP001142393">
    <property type="component" value="Unassembled WGS sequence"/>
</dbReference>
<dbReference type="PANTHER" id="PTHR13789">
    <property type="entry name" value="MONOOXYGENASE"/>
    <property type="match status" value="1"/>
</dbReference>
<dbReference type="EMBL" id="JANVFU010000009">
    <property type="protein sequence ID" value="KAJ3743228.1"/>
    <property type="molecule type" value="Genomic_DNA"/>
</dbReference>
<keyword evidence="8" id="KW-1185">Reference proteome</keyword>
<keyword evidence="2" id="KW-0285">Flavoprotein</keyword>
<organism evidence="7 8">
    <name type="scientific">Lentinula detonsa</name>
    <dbReference type="NCBI Taxonomy" id="2804962"/>
    <lineage>
        <taxon>Eukaryota</taxon>
        <taxon>Fungi</taxon>
        <taxon>Dikarya</taxon>
        <taxon>Basidiomycota</taxon>
        <taxon>Agaricomycotina</taxon>
        <taxon>Agaricomycetes</taxon>
        <taxon>Agaricomycetidae</taxon>
        <taxon>Agaricales</taxon>
        <taxon>Marasmiineae</taxon>
        <taxon>Omphalotaceae</taxon>
        <taxon>Lentinula</taxon>
    </lineage>
</organism>
<protein>
    <submittedName>
        <fullName evidence="7">FAD/NAD(P)-binding domain-containing protein</fullName>
    </submittedName>
</protein>
<evidence type="ECO:0000259" key="6">
    <source>
        <dbReference type="Pfam" id="PF01494"/>
    </source>
</evidence>
<keyword evidence="4" id="KW-0560">Oxidoreductase</keyword>
<evidence type="ECO:0000313" key="7">
    <source>
        <dbReference type="EMBL" id="KAJ3743228.1"/>
    </source>
</evidence>
<sequence length="430" mass="47267">MYIGGALFCSKILEQKLILLRATEEMLDIDIVGGGLGGLATAIAFRRQGHFVEVFEASSATAFNELGAAIGCPPNAVRILKSLGITVESIKGVEYAGITSLDHQSGTVGLSASLGDIKGQYGHVWCLCHRVDLHEVLQRMAFGEEGEGPPAKLFLGTRAVSWDPKTNELALSNGETRKPDLLIAADGINSALRSAIVGQDIVASPTGVASYRWLLDSAKLDNNPQLDWVIRKGPSGPRMVTSPDFRVLFLYPCRGKTIINAMGIHMDDRIQTQVGFYVPSTQAKLLEKFKDFGPQYQQFLELTDEEVGLWQLRSMPDLSTWINGRSCLLGDSAHAMLPTIGQGAAMAFEDAITLAHLIPLDTPCEDIPRRLSAYEFLRKERADFVKGESLDQFIVPQKRALYYRSPELQKRVMGFDAAATAREYKRANFE</sequence>
<evidence type="ECO:0000256" key="4">
    <source>
        <dbReference type="ARBA" id="ARBA00023002"/>
    </source>
</evidence>
<evidence type="ECO:0000256" key="5">
    <source>
        <dbReference type="ARBA" id="ARBA00023033"/>
    </source>
</evidence>
<gene>
    <name evidence="7" type="ORF">DFH05DRAFT_1499874</name>
</gene>
<dbReference type="GO" id="GO:0004497">
    <property type="term" value="F:monooxygenase activity"/>
    <property type="evidence" value="ECO:0007669"/>
    <property type="project" value="UniProtKB-KW"/>
</dbReference>
<dbReference type="PRINTS" id="PR00420">
    <property type="entry name" value="RNGMNOXGNASE"/>
</dbReference>
<keyword evidence="5" id="KW-0503">Monooxygenase</keyword>
<accession>A0A9W8NY92</accession>
<name>A0A9W8NY92_9AGAR</name>
<dbReference type="Gene3D" id="3.50.50.60">
    <property type="entry name" value="FAD/NAD(P)-binding domain"/>
    <property type="match status" value="1"/>
</dbReference>
<dbReference type="Pfam" id="PF01494">
    <property type="entry name" value="FAD_binding_3"/>
    <property type="match status" value="1"/>
</dbReference>
<dbReference type="GO" id="GO:0071949">
    <property type="term" value="F:FAD binding"/>
    <property type="evidence" value="ECO:0007669"/>
    <property type="project" value="InterPro"/>
</dbReference>
<dbReference type="InterPro" id="IPR050493">
    <property type="entry name" value="FAD-dep_Monooxygenase_BioMet"/>
</dbReference>
<dbReference type="InterPro" id="IPR002938">
    <property type="entry name" value="FAD-bd"/>
</dbReference>